<accession>A0ABS5R3Y7</accession>
<evidence type="ECO:0000313" key="1">
    <source>
        <dbReference type="EMBL" id="MBS9476364.1"/>
    </source>
</evidence>
<proteinExistence type="predicted"/>
<sequence>MRTGRLTLISGILLLLLGLGATGYFGGRLLLDKRDNGFIAALVAGQDIATSADDPAPVIFARLFFLATRDRLEEAQPLANQLAHGEDPRLAAMALYTIGNARLRLAIDHLGVNRIDPATPLVRLAKQNYRQALVIQPDFWDAKYNLDIAMRLVRDFPQVELSGEEIPPEAAKRLWTDLPGLPRGLP</sequence>
<evidence type="ECO:0000313" key="2">
    <source>
        <dbReference type="Proteomes" id="UP001166585"/>
    </source>
</evidence>
<reference evidence="1" key="1">
    <citation type="submission" date="2021-05" db="EMBL/GenBank/DDBJ databases">
        <authorList>
            <person name="Sun Q."/>
            <person name="Inoue M."/>
        </authorList>
    </citation>
    <scope>NUCLEOTIDE SEQUENCE</scope>
    <source>
        <strain evidence="1">VKM B-3255</strain>
    </source>
</reference>
<keyword evidence="2" id="KW-1185">Reference proteome</keyword>
<organism evidence="1 2">
    <name type="scientific">Ancylobacter radicis</name>
    <dbReference type="NCBI Taxonomy" id="2836179"/>
    <lineage>
        <taxon>Bacteria</taxon>
        <taxon>Pseudomonadati</taxon>
        <taxon>Pseudomonadota</taxon>
        <taxon>Alphaproteobacteria</taxon>
        <taxon>Hyphomicrobiales</taxon>
        <taxon>Xanthobacteraceae</taxon>
        <taxon>Ancylobacter</taxon>
    </lineage>
</organism>
<protein>
    <recommendedName>
        <fullName evidence="3">MxaK protein</fullName>
    </recommendedName>
</protein>
<dbReference type="RefSeq" id="WP_213754212.1">
    <property type="nucleotide sequence ID" value="NZ_JAHCQH010000014.1"/>
</dbReference>
<comment type="caution">
    <text evidence="1">The sequence shown here is derived from an EMBL/GenBank/DDBJ whole genome shotgun (WGS) entry which is preliminary data.</text>
</comment>
<evidence type="ECO:0008006" key="3">
    <source>
        <dbReference type="Google" id="ProtNLM"/>
    </source>
</evidence>
<name>A0ABS5R3Y7_9HYPH</name>
<dbReference type="EMBL" id="JAHCQH010000014">
    <property type="protein sequence ID" value="MBS9476364.1"/>
    <property type="molecule type" value="Genomic_DNA"/>
</dbReference>
<gene>
    <name evidence="1" type="ORF">KIP89_04505</name>
</gene>
<dbReference type="Proteomes" id="UP001166585">
    <property type="component" value="Unassembled WGS sequence"/>
</dbReference>